<dbReference type="GO" id="GO:0005524">
    <property type="term" value="F:ATP binding"/>
    <property type="evidence" value="ECO:0007669"/>
    <property type="project" value="UniProtKB-UniRule"/>
</dbReference>
<dbReference type="GO" id="GO:0016874">
    <property type="term" value="F:ligase activity"/>
    <property type="evidence" value="ECO:0007669"/>
    <property type="project" value="UniProtKB-KW"/>
</dbReference>
<dbReference type="InterPro" id="IPR005479">
    <property type="entry name" value="CPAse_ATP-bd"/>
</dbReference>
<evidence type="ECO:0000256" key="3">
    <source>
        <dbReference type="ARBA" id="ARBA00022840"/>
    </source>
</evidence>
<dbReference type="InterPro" id="IPR011761">
    <property type="entry name" value="ATP-grasp"/>
</dbReference>
<keyword evidence="1" id="KW-0436">Ligase</keyword>
<proteinExistence type="predicted"/>
<evidence type="ECO:0000256" key="4">
    <source>
        <dbReference type="ARBA" id="ARBA00023267"/>
    </source>
</evidence>
<dbReference type="GO" id="GO:0046872">
    <property type="term" value="F:metal ion binding"/>
    <property type="evidence" value="ECO:0007669"/>
    <property type="project" value="InterPro"/>
</dbReference>
<organism evidence="8 9">
    <name type="scientific">Entotheonella factor</name>
    <dbReference type="NCBI Taxonomy" id="1429438"/>
    <lineage>
        <taxon>Bacteria</taxon>
        <taxon>Pseudomonadati</taxon>
        <taxon>Nitrospinota/Tectimicrobiota group</taxon>
        <taxon>Candidatus Tectimicrobiota</taxon>
        <taxon>Candidatus Entotheonellia</taxon>
        <taxon>Candidatus Entotheonellales</taxon>
        <taxon>Candidatus Entotheonellaceae</taxon>
        <taxon>Candidatus Entotheonella</taxon>
    </lineage>
</organism>
<keyword evidence="9" id="KW-1185">Reference proteome</keyword>
<evidence type="ECO:0000256" key="5">
    <source>
        <dbReference type="PROSITE-ProRule" id="PRU00409"/>
    </source>
</evidence>
<gene>
    <name evidence="8" type="ORF">ETSY1_43820</name>
</gene>
<dbReference type="InterPro" id="IPR011764">
    <property type="entry name" value="Biotin_carboxylation_dom"/>
</dbReference>
<evidence type="ECO:0000259" key="6">
    <source>
        <dbReference type="PROSITE" id="PS50975"/>
    </source>
</evidence>
<dbReference type="PANTHER" id="PTHR18866:SF33">
    <property type="entry name" value="METHYLCROTONOYL-COA CARBOXYLASE SUBUNIT ALPHA, MITOCHONDRIAL-RELATED"/>
    <property type="match status" value="1"/>
</dbReference>
<keyword evidence="4" id="KW-0092">Biotin</keyword>
<dbReference type="InterPro" id="IPR016185">
    <property type="entry name" value="PreATP-grasp_dom_sf"/>
</dbReference>
<accession>W4L2T2</accession>
<evidence type="ECO:0008006" key="10">
    <source>
        <dbReference type="Google" id="ProtNLM"/>
    </source>
</evidence>
<feature type="domain" description="ATP-grasp" evidence="6">
    <location>
        <begin position="119"/>
        <end position="215"/>
    </location>
</feature>
<dbReference type="SUPFAM" id="SSF52440">
    <property type="entry name" value="PreATP-grasp domain"/>
    <property type="match status" value="1"/>
</dbReference>
<evidence type="ECO:0000313" key="8">
    <source>
        <dbReference type="EMBL" id="ETW92393.1"/>
    </source>
</evidence>
<dbReference type="FunFam" id="3.40.50.20:FF:000010">
    <property type="entry name" value="Propionyl-CoA carboxylase subunit alpha"/>
    <property type="match status" value="1"/>
</dbReference>
<sequence length="230" mass="24709">MDRILIANRGEIACRIIRSIQQLGKTAIAVYSEADADAPHRHLADEAYPIGPAPAPQSYLNMDTILQVAADSKAEGVHPGYGFLSERADFVTRCHEAGLTFIGPSSHAMHVMGDKAAARQLAQDAGVPIIPGSGTEPLELEQARTLAESFGYPVLLKASGGGGGIGMQVVVSPDDLDRAFTTAQNRAQAAFGRPALYLEKLLDAPRHIEVQIFGDTYGHYVHLYERECSI</sequence>
<comment type="caution">
    <text evidence="8">The sequence shown here is derived from an EMBL/GenBank/DDBJ whole genome shotgun (WGS) entry which is preliminary data.</text>
</comment>
<dbReference type="Pfam" id="PF00289">
    <property type="entry name" value="Biotin_carb_N"/>
    <property type="match status" value="1"/>
</dbReference>
<dbReference type="PANTHER" id="PTHR18866">
    <property type="entry name" value="CARBOXYLASE:PYRUVATE/ACETYL-COA/PROPIONYL-COA CARBOXYLASE"/>
    <property type="match status" value="1"/>
</dbReference>
<dbReference type="Gene3D" id="3.30.470.20">
    <property type="entry name" value="ATP-grasp fold, B domain"/>
    <property type="match status" value="1"/>
</dbReference>
<dbReference type="Proteomes" id="UP000019141">
    <property type="component" value="Unassembled WGS sequence"/>
</dbReference>
<dbReference type="AlphaFoldDB" id="W4L2T2"/>
<dbReference type="PROSITE" id="PS50975">
    <property type="entry name" value="ATP_GRASP"/>
    <property type="match status" value="1"/>
</dbReference>
<evidence type="ECO:0000259" key="7">
    <source>
        <dbReference type="PROSITE" id="PS50979"/>
    </source>
</evidence>
<dbReference type="EMBL" id="AZHW01001502">
    <property type="protein sequence ID" value="ETW92393.1"/>
    <property type="molecule type" value="Genomic_DNA"/>
</dbReference>
<dbReference type="Pfam" id="PF02786">
    <property type="entry name" value="CPSase_L_D2"/>
    <property type="match status" value="1"/>
</dbReference>
<reference evidence="8 9" key="1">
    <citation type="journal article" date="2014" name="Nature">
        <title>An environmental bacterial taxon with a large and distinct metabolic repertoire.</title>
        <authorList>
            <person name="Wilson M.C."/>
            <person name="Mori T."/>
            <person name="Ruckert C."/>
            <person name="Uria A.R."/>
            <person name="Helf M.J."/>
            <person name="Takada K."/>
            <person name="Gernert C."/>
            <person name="Steffens U.A."/>
            <person name="Heycke N."/>
            <person name="Schmitt S."/>
            <person name="Rinke C."/>
            <person name="Helfrich E.J."/>
            <person name="Brachmann A.O."/>
            <person name="Gurgui C."/>
            <person name="Wakimoto T."/>
            <person name="Kracht M."/>
            <person name="Crusemann M."/>
            <person name="Hentschel U."/>
            <person name="Abe I."/>
            <person name="Matsunaga S."/>
            <person name="Kalinowski J."/>
            <person name="Takeyama H."/>
            <person name="Piel J."/>
        </authorList>
    </citation>
    <scope>NUCLEOTIDE SEQUENCE [LARGE SCALE GENOMIC DNA]</scope>
    <source>
        <strain evidence="9">TSY1</strain>
    </source>
</reference>
<evidence type="ECO:0000256" key="1">
    <source>
        <dbReference type="ARBA" id="ARBA00022598"/>
    </source>
</evidence>
<name>W4L2T2_ENTF1</name>
<dbReference type="SUPFAM" id="SSF56059">
    <property type="entry name" value="Glutathione synthetase ATP-binding domain-like"/>
    <property type="match status" value="1"/>
</dbReference>
<evidence type="ECO:0000256" key="2">
    <source>
        <dbReference type="ARBA" id="ARBA00022741"/>
    </source>
</evidence>
<dbReference type="InterPro" id="IPR050856">
    <property type="entry name" value="Biotin_carboxylase_complex"/>
</dbReference>
<feature type="domain" description="Biotin carboxylation" evidence="7">
    <location>
        <begin position="1"/>
        <end position="230"/>
    </location>
</feature>
<protein>
    <recommendedName>
        <fullName evidence="10">Biotin carboxylation domain-containing protein</fullName>
    </recommendedName>
</protein>
<dbReference type="HOGENOM" id="CLU_000395_3_5_7"/>
<evidence type="ECO:0000313" key="9">
    <source>
        <dbReference type="Proteomes" id="UP000019141"/>
    </source>
</evidence>
<dbReference type="PROSITE" id="PS50979">
    <property type="entry name" value="BC"/>
    <property type="match status" value="1"/>
</dbReference>
<dbReference type="PROSITE" id="PS00866">
    <property type="entry name" value="CPSASE_1"/>
    <property type="match status" value="1"/>
</dbReference>
<dbReference type="InterPro" id="IPR005481">
    <property type="entry name" value="BC-like_N"/>
</dbReference>
<keyword evidence="3 5" id="KW-0067">ATP-binding</keyword>
<keyword evidence="2 5" id="KW-0547">Nucleotide-binding</keyword>